<keyword evidence="1" id="KW-0732">Signal</keyword>
<sequence length="340" mass="34515">MRRVALLGVAVVAAGAVAAVAVAAAGFGGTPRATPPAAATATAPVIRTTLVKSQPVNGVLGYGTAVPVAGAGQGTVTWLPPLGSVVRRGAAVFRADNRPVPLFYGRLPLFRDLRPGNSGADVREVERNLRALGYTGFTADGAYTWSTARAVRRWQKANRQPQTGVLSPSSVVVAPGPIRIAARTARPGDPANGPLLSYAGTTRAVTVHLDVSLQALVTRGRKAVVTLPDGRTVEGRVAAIGSVATAAPEEGQPATIDVTVTVKDQKALGRLDQAPVVVDLVAATAENVLAVPVTALLALSGGGYGVQVGGRYVQVRLGLFADGLVEVDGVAEGALVGVPS</sequence>
<reference evidence="3 4" key="1">
    <citation type="submission" date="2019-10" db="EMBL/GenBank/DDBJ databases">
        <title>Whole genome shotgun sequence of Acrocarpospora corrugata NBRC 13972.</title>
        <authorList>
            <person name="Ichikawa N."/>
            <person name="Kimura A."/>
            <person name="Kitahashi Y."/>
            <person name="Komaki H."/>
            <person name="Oguchi A."/>
        </authorList>
    </citation>
    <scope>NUCLEOTIDE SEQUENCE [LARGE SCALE GENOMIC DNA]</scope>
    <source>
        <strain evidence="3 4">NBRC 13972</strain>
    </source>
</reference>
<dbReference type="AlphaFoldDB" id="A0A5M3W3V4"/>
<dbReference type="InterPro" id="IPR036366">
    <property type="entry name" value="PGBDSf"/>
</dbReference>
<gene>
    <name evidence="3" type="ORF">Acor_47580</name>
</gene>
<protein>
    <submittedName>
        <fullName evidence="3">Peptidoglycan-binding protein</fullName>
    </submittedName>
</protein>
<feature type="chain" id="PRO_5038337022" evidence="1">
    <location>
        <begin position="24"/>
        <end position="340"/>
    </location>
</feature>
<dbReference type="Pfam" id="PF01471">
    <property type="entry name" value="PG_binding_1"/>
    <property type="match status" value="1"/>
</dbReference>
<dbReference type="RefSeq" id="WP_155338911.1">
    <property type="nucleotide sequence ID" value="NZ_BAAABN010000011.1"/>
</dbReference>
<dbReference type="Proteomes" id="UP000334990">
    <property type="component" value="Unassembled WGS sequence"/>
</dbReference>
<dbReference type="Gene3D" id="1.10.101.10">
    <property type="entry name" value="PGBD-like superfamily/PGBD"/>
    <property type="match status" value="1"/>
</dbReference>
<dbReference type="OrthoDB" id="3268648at2"/>
<evidence type="ECO:0000313" key="3">
    <source>
        <dbReference type="EMBL" id="GES02692.1"/>
    </source>
</evidence>
<accession>A0A5M3W3V4</accession>
<dbReference type="InterPro" id="IPR002477">
    <property type="entry name" value="Peptidoglycan-bd-like"/>
</dbReference>
<evidence type="ECO:0000313" key="4">
    <source>
        <dbReference type="Proteomes" id="UP000334990"/>
    </source>
</evidence>
<keyword evidence="4" id="KW-1185">Reference proteome</keyword>
<organism evidence="3 4">
    <name type="scientific">Acrocarpospora corrugata</name>
    <dbReference type="NCBI Taxonomy" id="35763"/>
    <lineage>
        <taxon>Bacteria</taxon>
        <taxon>Bacillati</taxon>
        <taxon>Actinomycetota</taxon>
        <taxon>Actinomycetes</taxon>
        <taxon>Streptosporangiales</taxon>
        <taxon>Streptosporangiaceae</taxon>
        <taxon>Acrocarpospora</taxon>
    </lineage>
</organism>
<dbReference type="SUPFAM" id="SSF47090">
    <property type="entry name" value="PGBD-like"/>
    <property type="match status" value="1"/>
</dbReference>
<evidence type="ECO:0000256" key="1">
    <source>
        <dbReference type="SAM" id="SignalP"/>
    </source>
</evidence>
<name>A0A5M3W3V4_9ACTN</name>
<comment type="caution">
    <text evidence="3">The sequence shown here is derived from an EMBL/GenBank/DDBJ whole genome shotgun (WGS) entry which is preliminary data.</text>
</comment>
<proteinExistence type="predicted"/>
<feature type="signal peptide" evidence="1">
    <location>
        <begin position="1"/>
        <end position="23"/>
    </location>
</feature>
<dbReference type="InterPro" id="IPR036365">
    <property type="entry name" value="PGBD-like_sf"/>
</dbReference>
<evidence type="ECO:0000259" key="2">
    <source>
        <dbReference type="Pfam" id="PF01471"/>
    </source>
</evidence>
<feature type="domain" description="Peptidoglycan binding-like" evidence="2">
    <location>
        <begin position="118"/>
        <end position="168"/>
    </location>
</feature>
<dbReference type="EMBL" id="BLAD01000061">
    <property type="protein sequence ID" value="GES02692.1"/>
    <property type="molecule type" value="Genomic_DNA"/>
</dbReference>